<evidence type="ECO:0000259" key="6">
    <source>
        <dbReference type="PROSITE" id="PS50058"/>
    </source>
</evidence>
<protein>
    <recommendedName>
        <fullName evidence="6">G protein gamma domain-containing protein</fullName>
    </recommendedName>
</protein>
<keyword evidence="3" id="KW-1003">Cell membrane</keyword>
<dbReference type="SMART" id="SM01224">
    <property type="entry name" value="G_gamma"/>
    <property type="match status" value="1"/>
</dbReference>
<accession>A0ABD0LH04</accession>
<organism evidence="7 8">
    <name type="scientific">Batillaria attramentaria</name>
    <dbReference type="NCBI Taxonomy" id="370345"/>
    <lineage>
        <taxon>Eukaryota</taxon>
        <taxon>Metazoa</taxon>
        <taxon>Spiralia</taxon>
        <taxon>Lophotrochozoa</taxon>
        <taxon>Mollusca</taxon>
        <taxon>Gastropoda</taxon>
        <taxon>Caenogastropoda</taxon>
        <taxon>Sorbeoconcha</taxon>
        <taxon>Cerithioidea</taxon>
        <taxon>Batillariidae</taxon>
        <taxon>Batillaria</taxon>
    </lineage>
</organism>
<dbReference type="SMART" id="SM00224">
    <property type="entry name" value="GGL"/>
    <property type="match status" value="1"/>
</dbReference>
<dbReference type="InterPro" id="IPR015898">
    <property type="entry name" value="G-protein_gamma-like_dom"/>
</dbReference>
<sequence length="77" mass="8631">MNAADPRSKKLQEALQRQRDAIFQLTMEANIRRTPLSTTLSELAAYMEAHSNEDHLLNGFPRPADNPFTEKGGCCIV</sequence>
<keyword evidence="5" id="KW-0807">Transducer</keyword>
<keyword evidence="8" id="KW-1185">Reference proteome</keyword>
<reference evidence="7 8" key="1">
    <citation type="journal article" date="2023" name="Sci. Data">
        <title>Genome assembly of the Korean intertidal mud-creeper Batillaria attramentaria.</title>
        <authorList>
            <person name="Patra A.K."/>
            <person name="Ho P.T."/>
            <person name="Jun S."/>
            <person name="Lee S.J."/>
            <person name="Kim Y."/>
            <person name="Won Y.J."/>
        </authorList>
    </citation>
    <scope>NUCLEOTIDE SEQUENCE [LARGE SCALE GENOMIC DNA]</scope>
    <source>
        <strain evidence="7">Wonlab-2016</strain>
    </source>
</reference>
<comment type="caution">
    <text evidence="7">The sequence shown here is derived from an EMBL/GenBank/DDBJ whole genome shotgun (WGS) entry which is preliminary data.</text>
</comment>
<comment type="subcellular location">
    <subcellularLocation>
        <location evidence="1">Cell membrane</location>
    </subcellularLocation>
</comment>
<evidence type="ECO:0000313" key="7">
    <source>
        <dbReference type="EMBL" id="KAK7498516.1"/>
    </source>
</evidence>
<dbReference type="Pfam" id="PF00631">
    <property type="entry name" value="G-gamma"/>
    <property type="match status" value="1"/>
</dbReference>
<dbReference type="SUPFAM" id="SSF48670">
    <property type="entry name" value="Transducin (heterotrimeric G protein), gamma chain"/>
    <property type="match status" value="1"/>
</dbReference>
<dbReference type="GO" id="GO:0005886">
    <property type="term" value="C:plasma membrane"/>
    <property type="evidence" value="ECO:0007669"/>
    <property type="project" value="UniProtKB-SubCell"/>
</dbReference>
<keyword evidence="4" id="KW-0472">Membrane</keyword>
<dbReference type="InterPro" id="IPR036284">
    <property type="entry name" value="GGL_sf"/>
</dbReference>
<dbReference type="EMBL" id="JACVVK020000050">
    <property type="protein sequence ID" value="KAK7498516.1"/>
    <property type="molecule type" value="Genomic_DNA"/>
</dbReference>
<dbReference type="PROSITE" id="PS50058">
    <property type="entry name" value="G_PROTEIN_GAMMA"/>
    <property type="match status" value="1"/>
</dbReference>
<evidence type="ECO:0000256" key="4">
    <source>
        <dbReference type="ARBA" id="ARBA00023136"/>
    </source>
</evidence>
<dbReference type="Gene3D" id="4.10.260.10">
    <property type="entry name" value="Transducin (heterotrimeric G protein), gamma chain"/>
    <property type="match status" value="1"/>
</dbReference>
<dbReference type="Proteomes" id="UP001519460">
    <property type="component" value="Unassembled WGS sequence"/>
</dbReference>
<proteinExistence type="inferred from homology"/>
<evidence type="ECO:0000256" key="3">
    <source>
        <dbReference type="ARBA" id="ARBA00022475"/>
    </source>
</evidence>
<evidence type="ECO:0000256" key="5">
    <source>
        <dbReference type="ARBA" id="ARBA00023224"/>
    </source>
</evidence>
<evidence type="ECO:0000256" key="1">
    <source>
        <dbReference type="ARBA" id="ARBA00004236"/>
    </source>
</evidence>
<evidence type="ECO:0000313" key="8">
    <source>
        <dbReference type="Proteomes" id="UP001519460"/>
    </source>
</evidence>
<evidence type="ECO:0000256" key="2">
    <source>
        <dbReference type="ARBA" id="ARBA00007431"/>
    </source>
</evidence>
<dbReference type="InterPro" id="IPR001770">
    <property type="entry name" value="G-protein_gamma"/>
</dbReference>
<gene>
    <name evidence="7" type="ORF">BaRGS_00010176</name>
</gene>
<comment type="similarity">
    <text evidence="2">Belongs to the G protein gamma family.</text>
</comment>
<dbReference type="GO" id="GO:0007165">
    <property type="term" value="P:signal transduction"/>
    <property type="evidence" value="ECO:0007669"/>
    <property type="project" value="UniProtKB-KW"/>
</dbReference>
<feature type="domain" description="G protein gamma" evidence="6">
    <location>
        <begin position="7"/>
        <end position="77"/>
    </location>
</feature>
<name>A0ABD0LH04_9CAEN</name>
<dbReference type="AlphaFoldDB" id="A0ABD0LH04"/>
<dbReference type="PANTHER" id="PTHR13809">
    <property type="entry name" value="GUANINE NUCLEOTIDE-BINDING PROTEIN GAMMA SUBUNIT"/>
    <property type="match status" value="1"/>
</dbReference>